<sequence>MLTDDKLNFLSQIGKALAGQFGENCEVVIHRIDPNDMNHTIVSIENGQVSSRQLGDDSSQIVLETLKKDPTELKDHINYITHTHDGRVLKSSTLYLKDGQGNLEAIFTVNYDVSNLIMAENVLHSFTAVKTKEDSNEPSFVPQNVNELLDDLIQESVKLVGKPVSLMTKEDKVKSIQFLNSKGAFLVTKSGDKVSQYFNISKYTLYSYIDAKKESVKNFV</sequence>
<evidence type="ECO:0000313" key="4">
    <source>
        <dbReference type="Proteomes" id="UP001597104"/>
    </source>
</evidence>
<dbReference type="EMBL" id="JBHTIO010000011">
    <property type="protein sequence ID" value="MFD0896589.1"/>
    <property type="molecule type" value="Genomic_DNA"/>
</dbReference>
<feature type="domain" description="YheO-like" evidence="1">
    <location>
        <begin position="7"/>
        <end position="121"/>
    </location>
</feature>
<dbReference type="RefSeq" id="WP_137638858.1">
    <property type="nucleotide sequence ID" value="NZ_BJDN01000048.1"/>
</dbReference>
<name>A0ABW3EAU2_9LACO</name>
<dbReference type="PANTHER" id="PTHR35568">
    <property type="entry name" value="TRANSCRIPTIONAL REGULATOR DAUR"/>
    <property type="match status" value="1"/>
</dbReference>
<protein>
    <submittedName>
        <fullName evidence="3">Transcriptional regulator</fullName>
    </submittedName>
</protein>
<accession>A0ABW3EAU2</accession>
<evidence type="ECO:0000259" key="1">
    <source>
        <dbReference type="Pfam" id="PF08348"/>
    </source>
</evidence>
<dbReference type="PANTHER" id="PTHR35568:SF1">
    <property type="entry name" value="TRANSCRIPTIONAL REGULATOR DAUR"/>
    <property type="match status" value="1"/>
</dbReference>
<comment type="caution">
    <text evidence="3">The sequence shown here is derived from an EMBL/GenBank/DDBJ whole genome shotgun (WGS) entry which is preliminary data.</text>
</comment>
<organism evidence="3 4">
    <name type="scientific">Loigolactobacillus binensis</name>
    <dbReference type="NCBI Taxonomy" id="2559922"/>
    <lineage>
        <taxon>Bacteria</taxon>
        <taxon>Bacillati</taxon>
        <taxon>Bacillota</taxon>
        <taxon>Bacilli</taxon>
        <taxon>Lactobacillales</taxon>
        <taxon>Lactobacillaceae</taxon>
        <taxon>Loigolactobacillus</taxon>
    </lineage>
</organism>
<dbReference type="InterPro" id="IPR013559">
    <property type="entry name" value="YheO"/>
</dbReference>
<dbReference type="Pfam" id="PF08348">
    <property type="entry name" value="PAS_6"/>
    <property type="match status" value="1"/>
</dbReference>
<evidence type="ECO:0000313" key="3">
    <source>
        <dbReference type="EMBL" id="MFD0896589.1"/>
    </source>
</evidence>
<gene>
    <name evidence="3" type="ORF">ACFQZ7_02375</name>
</gene>
<feature type="domain" description="Transcriptional regulator DauR-like HTH" evidence="2">
    <location>
        <begin position="149"/>
        <end position="210"/>
    </location>
</feature>
<dbReference type="InterPro" id="IPR039445">
    <property type="entry name" value="DauR-like_HTH"/>
</dbReference>
<dbReference type="InterPro" id="IPR039446">
    <property type="entry name" value="DauR-like"/>
</dbReference>
<reference evidence="4" key="1">
    <citation type="journal article" date="2019" name="Int. J. Syst. Evol. Microbiol.">
        <title>The Global Catalogue of Microorganisms (GCM) 10K type strain sequencing project: providing services to taxonomists for standard genome sequencing and annotation.</title>
        <authorList>
            <consortium name="The Broad Institute Genomics Platform"/>
            <consortium name="The Broad Institute Genome Sequencing Center for Infectious Disease"/>
            <person name="Wu L."/>
            <person name="Ma J."/>
        </authorList>
    </citation>
    <scope>NUCLEOTIDE SEQUENCE [LARGE SCALE GENOMIC DNA]</scope>
    <source>
        <strain evidence="4">CCM 8925</strain>
    </source>
</reference>
<dbReference type="Pfam" id="PF13309">
    <property type="entry name" value="HTH_22"/>
    <property type="match status" value="1"/>
</dbReference>
<keyword evidence="4" id="KW-1185">Reference proteome</keyword>
<proteinExistence type="predicted"/>
<evidence type="ECO:0000259" key="2">
    <source>
        <dbReference type="Pfam" id="PF13309"/>
    </source>
</evidence>
<dbReference type="Proteomes" id="UP001597104">
    <property type="component" value="Unassembled WGS sequence"/>
</dbReference>